<keyword evidence="5" id="KW-0539">Nucleus</keyword>
<keyword evidence="3" id="KW-0677">Repeat</keyword>
<evidence type="ECO:0000259" key="9">
    <source>
        <dbReference type="PROSITE" id="PS50238"/>
    </source>
</evidence>
<evidence type="ECO:0000256" key="2">
    <source>
        <dbReference type="ARBA" id="ARBA00022723"/>
    </source>
</evidence>
<dbReference type="SUPFAM" id="SSF57716">
    <property type="entry name" value="Glucocorticoid receptor-like (DNA-binding domain)"/>
    <property type="match status" value="3"/>
</dbReference>
<proteinExistence type="predicted"/>
<evidence type="ECO:0000256" key="3">
    <source>
        <dbReference type="ARBA" id="ARBA00022737"/>
    </source>
</evidence>
<dbReference type="CDD" id="cd09392">
    <property type="entry name" value="LIM2_Lrg1p_like"/>
    <property type="match status" value="1"/>
</dbReference>
<dbReference type="InterPro" id="IPR000198">
    <property type="entry name" value="RhoGAP_dom"/>
</dbReference>
<feature type="compositionally biased region" description="Low complexity" evidence="7">
    <location>
        <begin position="680"/>
        <end position="691"/>
    </location>
</feature>
<dbReference type="SMART" id="SM00132">
    <property type="entry name" value="LIM"/>
    <property type="match status" value="3"/>
</dbReference>
<dbReference type="Proteomes" id="UP001219933">
    <property type="component" value="Chromosome 3"/>
</dbReference>
<dbReference type="CDD" id="cd09391">
    <property type="entry name" value="LIM1_Lrg1p_like"/>
    <property type="match status" value="1"/>
</dbReference>
<evidence type="ECO:0000256" key="7">
    <source>
        <dbReference type="SAM" id="MobiDB-lite"/>
    </source>
</evidence>
<evidence type="ECO:0000313" key="10">
    <source>
        <dbReference type="EMBL" id="WFD35793.1"/>
    </source>
</evidence>
<feature type="compositionally biased region" description="Polar residues" evidence="7">
    <location>
        <begin position="15"/>
        <end position="47"/>
    </location>
</feature>
<dbReference type="Gene3D" id="1.10.555.10">
    <property type="entry name" value="Rho GTPase activation protein"/>
    <property type="match status" value="1"/>
</dbReference>
<dbReference type="GO" id="GO:0030036">
    <property type="term" value="P:actin cytoskeleton organization"/>
    <property type="evidence" value="ECO:0007669"/>
    <property type="project" value="TreeGrafter"/>
</dbReference>
<evidence type="ECO:0000259" key="8">
    <source>
        <dbReference type="PROSITE" id="PS50023"/>
    </source>
</evidence>
<evidence type="ECO:0000256" key="5">
    <source>
        <dbReference type="ARBA" id="ARBA00023242"/>
    </source>
</evidence>
<dbReference type="Pfam" id="PF00412">
    <property type="entry name" value="LIM"/>
    <property type="match status" value="2"/>
</dbReference>
<dbReference type="InterPro" id="IPR001781">
    <property type="entry name" value="Znf_LIM"/>
</dbReference>
<dbReference type="EMBL" id="CP119879">
    <property type="protein sequence ID" value="WFD35793.1"/>
    <property type="molecule type" value="Genomic_DNA"/>
</dbReference>
<evidence type="ECO:0000256" key="4">
    <source>
        <dbReference type="ARBA" id="ARBA00022833"/>
    </source>
</evidence>
<name>A0AAF0ERV1_9BASI</name>
<feature type="region of interest" description="Disordered" evidence="7">
    <location>
        <begin position="1"/>
        <end position="50"/>
    </location>
</feature>
<dbReference type="PANTHER" id="PTHR24215:SF10">
    <property type="entry name" value="RHO-GTPASE-ACTIVATING PROTEIN LRG1"/>
    <property type="match status" value="1"/>
</dbReference>
<dbReference type="AlphaFoldDB" id="A0AAF0ERV1"/>
<dbReference type="SMART" id="SM00324">
    <property type="entry name" value="RhoGAP"/>
    <property type="match status" value="1"/>
</dbReference>
<gene>
    <name evidence="10" type="primary">rga1</name>
    <name evidence="10" type="ORF">MCUN1_002658</name>
</gene>
<keyword evidence="4 6" id="KW-0862">Zinc</keyword>
<evidence type="ECO:0000313" key="11">
    <source>
        <dbReference type="Proteomes" id="UP001219933"/>
    </source>
</evidence>
<feature type="domain" description="LIM zinc-binding" evidence="8">
    <location>
        <begin position="56"/>
        <end position="115"/>
    </location>
</feature>
<dbReference type="GO" id="GO:0007165">
    <property type="term" value="P:signal transduction"/>
    <property type="evidence" value="ECO:0007669"/>
    <property type="project" value="InterPro"/>
</dbReference>
<dbReference type="FunFam" id="2.10.110.10:FF:000058">
    <property type="entry name" value="Rho GTPase activator Lrg11"/>
    <property type="match status" value="1"/>
</dbReference>
<feature type="domain" description="Rho-GAP" evidence="9">
    <location>
        <begin position="840"/>
        <end position="1042"/>
    </location>
</feature>
<feature type="domain" description="LIM zinc-binding" evidence="8">
    <location>
        <begin position="126"/>
        <end position="186"/>
    </location>
</feature>
<protein>
    <submittedName>
        <fullName evidence="10">Rho-type GTPase activating protein Rga1</fullName>
    </submittedName>
</protein>
<dbReference type="Pfam" id="PF00620">
    <property type="entry name" value="RhoGAP"/>
    <property type="match status" value="1"/>
</dbReference>
<keyword evidence="11" id="KW-1185">Reference proteome</keyword>
<reference evidence="10" key="1">
    <citation type="submission" date="2023-03" db="EMBL/GenBank/DDBJ databases">
        <title>Mating type loci evolution in Malassezia.</title>
        <authorList>
            <person name="Coelho M.A."/>
        </authorList>
    </citation>
    <scope>NUCLEOTIDE SEQUENCE</scope>
    <source>
        <strain evidence="10">CBS 11721</strain>
    </source>
</reference>
<dbReference type="Gene3D" id="2.10.110.10">
    <property type="entry name" value="Cysteine Rich Protein"/>
    <property type="match status" value="4"/>
</dbReference>
<dbReference type="PROSITE" id="PS50238">
    <property type="entry name" value="RHOGAP"/>
    <property type="match status" value="1"/>
</dbReference>
<accession>A0AAF0ERV1</accession>
<dbReference type="InterPro" id="IPR008936">
    <property type="entry name" value="Rho_GTPase_activation_prot"/>
</dbReference>
<feature type="compositionally biased region" description="Polar residues" evidence="7">
    <location>
        <begin position="669"/>
        <end position="678"/>
    </location>
</feature>
<dbReference type="PROSITE" id="PS50023">
    <property type="entry name" value="LIM_DOMAIN_2"/>
    <property type="match status" value="2"/>
</dbReference>
<dbReference type="SUPFAM" id="SSF48350">
    <property type="entry name" value="GTPase activation domain, GAP"/>
    <property type="match status" value="1"/>
</dbReference>
<evidence type="ECO:0000256" key="6">
    <source>
        <dbReference type="PROSITE-ProRule" id="PRU00125"/>
    </source>
</evidence>
<feature type="region of interest" description="Disordered" evidence="7">
    <location>
        <begin position="661"/>
        <end position="718"/>
    </location>
</feature>
<dbReference type="GO" id="GO:0005634">
    <property type="term" value="C:nucleus"/>
    <property type="evidence" value="ECO:0007669"/>
    <property type="project" value="UniProtKB-SubCell"/>
</dbReference>
<sequence length="1084" mass="120030">MDVARSSGASDDGSTRAQQSHTPRMQTGTVAAPQNTASSASTGNVGSPSAPLRKDQLCSACGYPMTGQFVRALGGVYHLDCFRCADCGKGVASKFFSATEEMVSGSGAPGRLFPLCETDYFRRLDLLCHKCGGALRGSYVTALGAKFHVEHFTCSVCATVFGPEDSYYEHDSNVYCHFHYSTRFAIKCSSCGMAILKQFVEINRNNANEHWHPECYMIHRFWKIKLQLPPSHREPVDDVLPMPGALSPLAAGSQRIGQDDVAPETLEFEANETPASLVEMQRNMERQVMQIWRVLSAYEESSAACISDMLRHVSSGKYLGGVRFAERFVLHVEVLFSAIDDLEVQCSRAQAKAVQYMREARMLCKKIVNFFSLFSHTQESGARRMGITQELLSLVTGLAHYLKILIRISLTGALRLDREYGKPEALIAFLNKLDELVSQPNPEALDRIASGAAPDTIHGYTSLPRALSTEGESDAATDLCVQCGLTVEEDCMRVGIPMRWHLACVRCHTCRRGILRPDGTPALLLRRTNEPPIYPPDLPSPVAGTQMKYAGGRWDEKRSRATTHKIYCPQCVTADATVGLTPVTRLEQYAFLLRVALNRLYALLKKKHVAAAAAALPAPEPEPEGEVEAPPVRKSQEFRRLETVYVDRQVSSRLPRFSTIVDGPAGHWTQPSDVNNDSEAAAAAAAIAAAAPGQPPPKPRSASSNSPMSLRRTHTPLSDHLFTRDDHLAVGDGGASMSVTPDDCLTLADIPYILKAEQDREHSIRSGIIPQTQLSSLEPEEMFVLKHLALGMLMQSSISDQLAVDDLMELIEVRRNTIWGKLFKGGNGRRDVRKKGVFGVPLDVLVERNGADSTLGASATPLRIPSFVDDIVSAMKQMDMSIEGIFRKNGNVRRLRDISEMIDREQDGINLLDDNPVQLAALLKKFFRDLPEPLMTNKLYRLFVLSQQIDNESERHRVMQLIMVLLPKAHRDTAEVLFVFLRWVASFAHVDEETGSRMDLANLATVICPNILYSRNSEPQHGEALVANHVVHYLLENQDEFWVVPSGMEAILKDRDLVSNATEMSPVELMKRCAKYAHSRDARS</sequence>
<comment type="subcellular location">
    <subcellularLocation>
        <location evidence="1">Nucleus</location>
    </subcellularLocation>
</comment>
<dbReference type="GO" id="GO:0030695">
    <property type="term" value="F:GTPase regulator activity"/>
    <property type="evidence" value="ECO:0007669"/>
    <property type="project" value="UniProtKB-ARBA"/>
</dbReference>
<dbReference type="GO" id="GO:0005737">
    <property type="term" value="C:cytoplasm"/>
    <property type="evidence" value="ECO:0007669"/>
    <property type="project" value="TreeGrafter"/>
</dbReference>
<dbReference type="PROSITE" id="PS00478">
    <property type="entry name" value="LIM_DOMAIN_1"/>
    <property type="match status" value="2"/>
</dbReference>
<organism evidence="10 11">
    <name type="scientific">Malassezia cuniculi</name>
    <dbReference type="NCBI Taxonomy" id="948313"/>
    <lineage>
        <taxon>Eukaryota</taxon>
        <taxon>Fungi</taxon>
        <taxon>Dikarya</taxon>
        <taxon>Basidiomycota</taxon>
        <taxon>Ustilaginomycotina</taxon>
        <taxon>Malasseziomycetes</taxon>
        <taxon>Malasseziales</taxon>
        <taxon>Malasseziaceae</taxon>
        <taxon>Malassezia</taxon>
    </lineage>
</organism>
<dbReference type="GO" id="GO:0046872">
    <property type="term" value="F:metal ion binding"/>
    <property type="evidence" value="ECO:0007669"/>
    <property type="project" value="UniProtKB-KW"/>
</dbReference>
<keyword evidence="2 6" id="KW-0479">Metal-binding</keyword>
<dbReference type="PANTHER" id="PTHR24215">
    <property type="entry name" value="RHO-GTPASE-ACTIVATING PROTEIN LRG1"/>
    <property type="match status" value="1"/>
</dbReference>
<keyword evidence="6" id="KW-0440">LIM domain</keyword>
<evidence type="ECO:0000256" key="1">
    <source>
        <dbReference type="ARBA" id="ARBA00004123"/>
    </source>
</evidence>